<feature type="signal peptide" evidence="3">
    <location>
        <begin position="1"/>
        <end position="19"/>
    </location>
</feature>
<dbReference type="CDD" id="cd00037">
    <property type="entry name" value="CLECT"/>
    <property type="match status" value="1"/>
</dbReference>
<comment type="caution">
    <text evidence="5">The sequence shown here is derived from an EMBL/GenBank/DDBJ whole genome shotgun (WGS) entry which is preliminary data.</text>
</comment>
<evidence type="ECO:0000256" key="1">
    <source>
        <dbReference type="ARBA" id="ARBA00023157"/>
    </source>
</evidence>
<keyword evidence="6" id="KW-1185">Reference proteome</keyword>
<evidence type="ECO:0000256" key="3">
    <source>
        <dbReference type="SAM" id="SignalP"/>
    </source>
</evidence>
<keyword evidence="1 2" id="KW-1015">Disulfide bond</keyword>
<feature type="domain" description="Thyroglobulin type-1" evidence="4">
    <location>
        <begin position="32"/>
        <end position="96"/>
    </location>
</feature>
<dbReference type="Proteomes" id="UP001153269">
    <property type="component" value="Unassembled WGS sequence"/>
</dbReference>
<keyword evidence="3" id="KW-0732">Signal</keyword>
<dbReference type="InterPro" id="IPR016187">
    <property type="entry name" value="CTDL_fold"/>
</dbReference>
<dbReference type="InterPro" id="IPR016186">
    <property type="entry name" value="C-type_lectin-like/link_sf"/>
</dbReference>
<gene>
    <name evidence="5" type="ORF">PLEPLA_LOCUS10166</name>
</gene>
<dbReference type="AlphaFoldDB" id="A0A9N7U1G4"/>
<comment type="caution">
    <text evidence="2">Lacks conserved residue(s) required for the propagation of feature annotation.</text>
</comment>
<name>A0A9N7U1G4_PLEPL</name>
<dbReference type="PROSITE" id="PS51162">
    <property type="entry name" value="THYROGLOBULIN_1_2"/>
    <property type="match status" value="1"/>
</dbReference>
<dbReference type="CDD" id="cd00191">
    <property type="entry name" value="TY"/>
    <property type="match status" value="1"/>
</dbReference>
<dbReference type="SUPFAM" id="SSF57610">
    <property type="entry name" value="Thyroglobulin type-1 domain"/>
    <property type="match status" value="1"/>
</dbReference>
<sequence>MKVLSVCLTLFHLLTPTGSMPLNSTSPALKSPGLCEYERLQCSGIVGSFCPQCDATGNFLPQQCWGSTGFCWCVNVITGVETPGTQTGPGVEPGECGSGFSCPPGWSHYTERCFKFIDTSKMWVEAEIYCQFEGANLASIHSHEENTFVMSLTRGHTHEFPPHLDRGRGSRSARLLVVG</sequence>
<feature type="chain" id="PRO_5040409257" description="Thyroglobulin type-1 domain-containing protein" evidence="3">
    <location>
        <begin position="20"/>
        <end position="179"/>
    </location>
</feature>
<evidence type="ECO:0000313" key="5">
    <source>
        <dbReference type="EMBL" id="CAB1422276.1"/>
    </source>
</evidence>
<proteinExistence type="predicted"/>
<evidence type="ECO:0000256" key="2">
    <source>
        <dbReference type="PROSITE-ProRule" id="PRU00500"/>
    </source>
</evidence>
<dbReference type="PANTHER" id="PTHR22803">
    <property type="entry name" value="MANNOSE, PHOSPHOLIPASE, LECTIN RECEPTOR RELATED"/>
    <property type="match status" value="1"/>
</dbReference>
<evidence type="ECO:0000313" key="6">
    <source>
        <dbReference type="Proteomes" id="UP001153269"/>
    </source>
</evidence>
<dbReference type="SMART" id="SM00211">
    <property type="entry name" value="TY"/>
    <property type="match status" value="1"/>
</dbReference>
<dbReference type="InterPro" id="IPR050111">
    <property type="entry name" value="C-type_lectin/snaclec_domain"/>
</dbReference>
<accession>A0A9N7U1G4</accession>
<dbReference type="SUPFAM" id="SSF56436">
    <property type="entry name" value="C-type lectin-like"/>
    <property type="match status" value="1"/>
</dbReference>
<dbReference type="Gene3D" id="4.10.800.10">
    <property type="entry name" value="Thyroglobulin type-1"/>
    <property type="match status" value="1"/>
</dbReference>
<reference evidence="5" key="1">
    <citation type="submission" date="2020-03" db="EMBL/GenBank/DDBJ databases">
        <authorList>
            <person name="Weist P."/>
        </authorList>
    </citation>
    <scope>NUCLEOTIDE SEQUENCE</scope>
</reference>
<evidence type="ECO:0000259" key="4">
    <source>
        <dbReference type="PROSITE" id="PS51162"/>
    </source>
</evidence>
<dbReference type="InterPro" id="IPR000716">
    <property type="entry name" value="Thyroglobulin_1"/>
</dbReference>
<feature type="disulfide bond" evidence="2">
    <location>
        <begin position="64"/>
        <end position="71"/>
    </location>
</feature>
<protein>
    <recommendedName>
        <fullName evidence="4">Thyroglobulin type-1 domain-containing protein</fullName>
    </recommendedName>
</protein>
<dbReference type="Gene3D" id="3.10.100.10">
    <property type="entry name" value="Mannose-Binding Protein A, subunit A"/>
    <property type="match status" value="1"/>
</dbReference>
<dbReference type="PROSITE" id="PS00484">
    <property type="entry name" value="THYROGLOBULIN_1_1"/>
    <property type="match status" value="1"/>
</dbReference>
<dbReference type="InterPro" id="IPR036857">
    <property type="entry name" value="Thyroglobulin_1_sf"/>
</dbReference>
<dbReference type="Pfam" id="PF00086">
    <property type="entry name" value="Thyroglobulin_1"/>
    <property type="match status" value="1"/>
</dbReference>
<organism evidence="5 6">
    <name type="scientific">Pleuronectes platessa</name>
    <name type="common">European plaice</name>
    <dbReference type="NCBI Taxonomy" id="8262"/>
    <lineage>
        <taxon>Eukaryota</taxon>
        <taxon>Metazoa</taxon>
        <taxon>Chordata</taxon>
        <taxon>Craniata</taxon>
        <taxon>Vertebrata</taxon>
        <taxon>Euteleostomi</taxon>
        <taxon>Actinopterygii</taxon>
        <taxon>Neopterygii</taxon>
        <taxon>Teleostei</taxon>
        <taxon>Neoteleostei</taxon>
        <taxon>Acanthomorphata</taxon>
        <taxon>Carangaria</taxon>
        <taxon>Pleuronectiformes</taxon>
        <taxon>Pleuronectoidei</taxon>
        <taxon>Pleuronectidae</taxon>
        <taxon>Pleuronectes</taxon>
    </lineage>
</organism>
<dbReference type="EMBL" id="CADEAL010000571">
    <property type="protein sequence ID" value="CAB1422276.1"/>
    <property type="molecule type" value="Genomic_DNA"/>
</dbReference>